<proteinExistence type="predicted"/>
<feature type="region of interest" description="Disordered" evidence="1">
    <location>
        <begin position="1"/>
        <end position="26"/>
    </location>
</feature>
<keyword evidence="2" id="KW-1133">Transmembrane helix</keyword>
<dbReference type="Proteomes" id="UP000789739">
    <property type="component" value="Unassembled WGS sequence"/>
</dbReference>
<comment type="caution">
    <text evidence="3">The sequence shown here is derived from an EMBL/GenBank/DDBJ whole genome shotgun (WGS) entry which is preliminary data.</text>
</comment>
<protein>
    <submittedName>
        <fullName evidence="3">2744_t:CDS:1</fullName>
    </submittedName>
</protein>
<sequence length="55" mass="5645">MPGPDDLIPSIVRGSQTPMPPPPTPNPIEGILAAGTGVALVFSFALLYLIALITC</sequence>
<feature type="transmembrane region" description="Helical" evidence="2">
    <location>
        <begin position="31"/>
        <end position="53"/>
    </location>
</feature>
<dbReference type="AlphaFoldDB" id="A0A9N8Z8U8"/>
<accession>A0A9N8Z8U8</accession>
<keyword evidence="2" id="KW-0812">Transmembrane</keyword>
<evidence type="ECO:0000313" key="4">
    <source>
        <dbReference type="Proteomes" id="UP000789739"/>
    </source>
</evidence>
<evidence type="ECO:0000313" key="3">
    <source>
        <dbReference type="EMBL" id="CAG8483890.1"/>
    </source>
</evidence>
<gene>
    <name evidence="3" type="ORF">PBRASI_LOCUS1729</name>
</gene>
<keyword evidence="4" id="KW-1185">Reference proteome</keyword>
<reference evidence="3" key="1">
    <citation type="submission" date="2021-06" db="EMBL/GenBank/DDBJ databases">
        <authorList>
            <person name="Kallberg Y."/>
            <person name="Tangrot J."/>
            <person name="Rosling A."/>
        </authorList>
    </citation>
    <scope>NUCLEOTIDE SEQUENCE</scope>
    <source>
        <strain evidence="3">BR232B</strain>
    </source>
</reference>
<evidence type="ECO:0000256" key="2">
    <source>
        <dbReference type="SAM" id="Phobius"/>
    </source>
</evidence>
<evidence type="ECO:0000256" key="1">
    <source>
        <dbReference type="SAM" id="MobiDB-lite"/>
    </source>
</evidence>
<dbReference type="EMBL" id="CAJVPI010000119">
    <property type="protein sequence ID" value="CAG8483890.1"/>
    <property type="molecule type" value="Genomic_DNA"/>
</dbReference>
<keyword evidence="2" id="KW-0472">Membrane</keyword>
<name>A0A9N8Z8U8_9GLOM</name>
<organism evidence="3 4">
    <name type="scientific">Paraglomus brasilianum</name>
    <dbReference type="NCBI Taxonomy" id="144538"/>
    <lineage>
        <taxon>Eukaryota</taxon>
        <taxon>Fungi</taxon>
        <taxon>Fungi incertae sedis</taxon>
        <taxon>Mucoromycota</taxon>
        <taxon>Glomeromycotina</taxon>
        <taxon>Glomeromycetes</taxon>
        <taxon>Paraglomerales</taxon>
        <taxon>Paraglomeraceae</taxon>
        <taxon>Paraglomus</taxon>
    </lineage>
</organism>